<dbReference type="Proteomes" id="UP001187471">
    <property type="component" value="Unassembled WGS sequence"/>
</dbReference>
<comment type="caution">
    <text evidence="6">The sequence shown here is derived from an EMBL/GenBank/DDBJ whole genome shotgun (WGS) entry which is preliminary data.</text>
</comment>
<dbReference type="PROSITE" id="PS50966">
    <property type="entry name" value="ZF_SWIM"/>
    <property type="match status" value="1"/>
</dbReference>
<proteinExistence type="predicted"/>
<evidence type="ECO:0000313" key="7">
    <source>
        <dbReference type="Proteomes" id="UP001187471"/>
    </source>
</evidence>
<dbReference type="SMART" id="SM00575">
    <property type="entry name" value="ZnF_PMZ"/>
    <property type="match status" value="1"/>
</dbReference>
<evidence type="ECO:0000259" key="5">
    <source>
        <dbReference type="PROSITE" id="PS50966"/>
    </source>
</evidence>
<protein>
    <recommendedName>
        <fullName evidence="5">SWIM-type domain-containing protein</fullName>
    </recommendedName>
</protein>
<organism evidence="6 7">
    <name type="scientific">Escallonia rubra</name>
    <dbReference type="NCBI Taxonomy" id="112253"/>
    <lineage>
        <taxon>Eukaryota</taxon>
        <taxon>Viridiplantae</taxon>
        <taxon>Streptophyta</taxon>
        <taxon>Embryophyta</taxon>
        <taxon>Tracheophyta</taxon>
        <taxon>Spermatophyta</taxon>
        <taxon>Magnoliopsida</taxon>
        <taxon>eudicotyledons</taxon>
        <taxon>Gunneridae</taxon>
        <taxon>Pentapetalae</taxon>
        <taxon>asterids</taxon>
        <taxon>campanulids</taxon>
        <taxon>Escalloniales</taxon>
        <taxon>Escalloniaceae</taxon>
        <taxon>Escallonia</taxon>
    </lineage>
</organism>
<keyword evidence="1" id="KW-0479">Metal-binding</keyword>
<gene>
    <name evidence="6" type="ORF">RJ640_007071</name>
</gene>
<evidence type="ECO:0000256" key="4">
    <source>
        <dbReference type="PROSITE-ProRule" id="PRU00325"/>
    </source>
</evidence>
<name>A0AA88UEX1_9ASTE</name>
<dbReference type="PANTHER" id="PTHR47718">
    <property type="entry name" value="OS01G0519700 PROTEIN"/>
    <property type="match status" value="1"/>
</dbReference>
<dbReference type="EMBL" id="JAVXUO010002511">
    <property type="protein sequence ID" value="KAK2972602.1"/>
    <property type="molecule type" value="Genomic_DNA"/>
</dbReference>
<keyword evidence="7" id="KW-1185">Reference proteome</keyword>
<evidence type="ECO:0000256" key="2">
    <source>
        <dbReference type="ARBA" id="ARBA00022771"/>
    </source>
</evidence>
<accession>A0AA88UEX1</accession>
<dbReference type="Pfam" id="PF04434">
    <property type="entry name" value="SWIM"/>
    <property type="match status" value="1"/>
</dbReference>
<keyword evidence="3" id="KW-0862">Zinc</keyword>
<evidence type="ECO:0000256" key="1">
    <source>
        <dbReference type="ARBA" id="ARBA00022723"/>
    </source>
</evidence>
<dbReference type="AlphaFoldDB" id="A0AA88UEX1"/>
<feature type="domain" description="SWIM-type" evidence="5">
    <location>
        <begin position="120"/>
        <end position="157"/>
    </location>
</feature>
<sequence length="329" mass="37614">MATGAIFGRQFVCNKQGLKKLDDKRLNENEKRRRDLRTGCEAMIQVTLSKKLGMWVVDKFQDVHNHPLTITPSKVIKYRSHSKYHRTNVCKSFVAGLNNEGLKPSQITRVVNAMKPSKEADVTPRQLEDVRANCSCAKFETAGILCQHILYIFKKKIIDLPEYYILPRWTINARYKVQDVGDRMYEISRYSTEKGVSLLTLWSVRAKFLKPIENARNSPSDICEVDSWLSSFLEKQTARKNEDNLIGGKMVSQVGSNTCISQVKTMNQISIRDPTAPVKTKGRPKVANRLKSSIELAKEEKKQRTCAYCHGKDHYQTGCAKRMVSFEMN</sequence>
<dbReference type="PANTHER" id="PTHR47718:SF7">
    <property type="entry name" value="PROTEIN FAR1-RELATED SEQUENCE"/>
    <property type="match status" value="1"/>
</dbReference>
<dbReference type="GO" id="GO:0008270">
    <property type="term" value="F:zinc ion binding"/>
    <property type="evidence" value="ECO:0007669"/>
    <property type="project" value="UniProtKB-KW"/>
</dbReference>
<evidence type="ECO:0000313" key="6">
    <source>
        <dbReference type="EMBL" id="KAK2972602.1"/>
    </source>
</evidence>
<keyword evidence="2 4" id="KW-0863">Zinc-finger</keyword>
<reference evidence="6" key="1">
    <citation type="submission" date="2022-12" db="EMBL/GenBank/DDBJ databases">
        <title>Draft genome assemblies for two species of Escallonia (Escalloniales).</title>
        <authorList>
            <person name="Chanderbali A."/>
            <person name="Dervinis C."/>
            <person name="Anghel I."/>
            <person name="Soltis D."/>
            <person name="Soltis P."/>
            <person name="Zapata F."/>
        </authorList>
    </citation>
    <scope>NUCLEOTIDE SEQUENCE</scope>
    <source>
        <strain evidence="6">UCBG92.1500</strain>
        <tissue evidence="6">Leaf</tissue>
    </source>
</reference>
<evidence type="ECO:0000256" key="3">
    <source>
        <dbReference type="ARBA" id="ARBA00022833"/>
    </source>
</evidence>
<dbReference type="Pfam" id="PF03101">
    <property type="entry name" value="FAR1"/>
    <property type="match status" value="1"/>
</dbReference>
<dbReference type="InterPro" id="IPR006564">
    <property type="entry name" value="Znf_PMZ"/>
</dbReference>
<dbReference type="InterPro" id="IPR004330">
    <property type="entry name" value="FAR1_DNA_bnd_dom"/>
</dbReference>
<dbReference type="InterPro" id="IPR007527">
    <property type="entry name" value="Znf_SWIM"/>
</dbReference>